<dbReference type="Pfam" id="PF13692">
    <property type="entry name" value="Glyco_trans_1_4"/>
    <property type="match status" value="1"/>
</dbReference>
<comment type="caution">
    <text evidence="4">The sequence shown here is derived from an EMBL/GenBank/DDBJ whole genome shotgun (WGS) entry which is preliminary data.</text>
</comment>
<organism evidence="4 5">
    <name type="scientific">Frondihabitans cladoniiphilus</name>
    <dbReference type="NCBI Taxonomy" id="715785"/>
    <lineage>
        <taxon>Bacteria</taxon>
        <taxon>Bacillati</taxon>
        <taxon>Actinomycetota</taxon>
        <taxon>Actinomycetes</taxon>
        <taxon>Micrococcales</taxon>
        <taxon>Microbacteriaceae</taxon>
        <taxon>Frondihabitans</taxon>
    </lineage>
</organism>
<evidence type="ECO:0000313" key="5">
    <source>
        <dbReference type="Proteomes" id="UP001501295"/>
    </source>
</evidence>
<name>A0ABP8VX01_9MICO</name>
<accession>A0ABP8VX01</accession>
<dbReference type="RefSeq" id="WP_345375152.1">
    <property type="nucleotide sequence ID" value="NZ_BAABLM010000002.1"/>
</dbReference>
<evidence type="ECO:0000259" key="3">
    <source>
        <dbReference type="Pfam" id="PF13439"/>
    </source>
</evidence>
<reference evidence="5" key="1">
    <citation type="journal article" date="2019" name="Int. J. Syst. Evol. Microbiol.">
        <title>The Global Catalogue of Microorganisms (GCM) 10K type strain sequencing project: providing services to taxonomists for standard genome sequencing and annotation.</title>
        <authorList>
            <consortium name="The Broad Institute Genomics Platform"/>
            <consortium name="The Broad Institute Genome Sequencing Center for Infectious Disease"/>
            <person name="Wu L."/>
            <person name="Ma J."/>
        </authorList>
    </citation>
    <scope>NUCLEOTIDE SEQUENCE [LARGE SCALE GENOMIC DNA]</scope>
    <source>
        <strain evidence="5">JCM 18956</strain>
    </source>
</reference>
<dbReference type="Gene3D" id="3.40.50.2000">
    <property type="entry name" value="Glycogen Phosphorylase B"/>
    <property type="match status" value="2"/>
</dbReference>
<dbReference type="InterPro" id="IPR028098">
    <property type="entry name" value="Glyco_trans_4-like_N"/>
</dbReference>
<dbReference type="EMBL" id="BAABLM010000002">
    <property type="protein sequence ID" value="GAA4672480.1"/>
    <property type="molecule type" value="Genomic_DNA"/>
</dbReference>
<dbReference type="InterPro" id="IPR050194">
    <property type="entry name" value="Glycosyltransferase_grp1"/>
</dbReference>
<keyword evidence="5" id="KW-1185">Reference proteome</keyword>
<dbReference type="Pfam" id="PF13439">
    <property type="entry name" value="Glyco_transf_4"/>
    <property type="match status" value="1"/>
</dbReference>
<feature type="domain" description="Glycosyltransferase subfamily 4-like N-terminal" evidence="3">
    <location>
        <begin position="20"/>
        <end position="173"/>
    </location>
</feature>
<dbReference type="PANTHER" id="PTHR45947:SF15">
    <property type="entry name" value="TEICHURONIC ACID BIOSYNTHESIS GLYCOSYLTRANSFERASE TUAC-RELATED"/>
    <property type="match status" value="1"/>
</dbReference>
<dbReference type="PANTHER" id="PTHR45947">
    <property type="entry name" value="SULFOQUINOVOSYL TRANSFERASE SQD2"/>
    <property type="match status" value="1"/>
</dbReference>
<keyword evidence="2" id="KW-0808">Transferase</keyword>
<dbReference type="CDD" id="cd03801">
    <property type="entry name" value="GT4_PimA-like"/>
    <property type="match status" value="1"/>
</dbReference>
<sequence>MTPAPDGLKIVTLAIELEPVGGIESVTLEDSRELIARGHSVEMLYSVDGSQRPEYEAAGITLSGPWLYGVQGPNAVAALRQIPALVRHLRRERPDVLWLSRSEFLPWAQLVSRLSGVPVLCHIHNVPNFRITSLLARGIGAFVVVSDAMRRQWIAAGLKPETVTVLHNGVAPEDYPFAGVEERDAVRNDLGLPAGVPIVLYLGRITGQKGVPTLLESWRLVHEQHPDAHLLLVGAPEPSEVEECREALAALPESSWSWRPLAKDVIPYLHAADVVVLPSTYQDPLPRVVLETLATGRPMVASRVGGIPEMLSGDLARWLVEPGDAKELAERLGGLLEWREREPAIAEEARAAVERDFPITAHVDGLERALRRVSKRRGDWV</sequence>
<evidence type="ECO:0000256" key="2">
    <source>
        <dbReference type="ARBA" id="ARBA00022679"/>
    </source>
</evidence>
<dbReference type="SUPFAM" id="SSF53756">
    <property type="entry name" value="UDP-Glycosyltransferase/glycogen phosphorylase"/>
    <property type="match status" value="1"/>
</dbReference>
<evidence type="ECO:0000256" key="1">
    <source>
        <dbReference type="ARBA" id="ARBA00022676"/>
    </source>
</evidence>
<evidence type="ECO:0000313" key="4">
    <source>
        <dbReference type="EMBL" id="GAA4672480.1"/>
    </source>
</evidence>
<protein>
    <recommendedName>
        <fullName evidence="3">Glycosyltransferase subfamily 4-like N-terminal domain-containing protein</fullName>
    </recommendedName>
</protein>
<keyword evidence="1" id="KW-0328">Glycosyltransferase</keyword>
<gene>
    <name evidence="4" type="ORF">GCM10025780_15850</name>
</gene>
<dbReference type="Proteomes" id="UP001501295">
    <property type="component" value="Unassembled WGS sequence"/>
</dbReference>
<proteinExistence type="predicted"/>